<evidence type="ECO:0000313" key="2">
    <source>
        <dbReference type="EMBL" id="MDN3426808.1"/>
    </source>
</evidence>
<gene>
    <name evidence="2" type="ORF">QMA01_05830</name>
</gene>
<keyword evidence="3" id="KW-1185">Reference proteome</keyword>
<feature type="transmembrane region" description="Helical" evidence="1">
    <location>
        <begin position="6"/>
        <end position="27"/>
    </location>
</feature>
<proteinExistence type="predicted"/>
<name>A0ABT7ZIR4_9BACL</name>
<sequence>MSWAETMVSLFMVFIIFGSLLPAMLSVQQSLQVKKERVSAFETLHEAAREIHSTGALRGRRSVNGIVYSWEMADSLCVDYADFRGQQERLCSE</sequence>
<protein>
    <recommendedName>
        <fullName evidence="4">Competence protein ComGE</fullName>
    </recommendedName>
</protein>
<keyword evidence="1" id="KW-1133">Transmembrane helix</keyword>
<comment type="caution">
    <text evidence="2">The sequence shown here is derived from an EMBL/GenBank/DDBJ whole genome shotgun (WGS) entry which is preliminary data.</text>
</comment>
<dbReference type="RefSeq" id="WP_225218537.1">
    <property type="nucleotide sequence ID" value="NZ_JASDCQ010000001.1"/>
</dbReference>
<keyword evidence="1" id="KW-0472">Membrane</keyword>
<reference evidence="2 3" key="1">
    <citation type="submission" date="2023-03" db="EMBL/GenBank/DDBJ databases">
        <authorList>
            <person name="Uniacke-Lowe S."/>
            <person name="Ross P."/>
            <person name="Hill C."/>
        </authorList>
    </citation>
    <scope>NUCLEOTIDE SEQUENCE [LARGE SCALE GENOMIC DNA]</scope>
    <source>
        <strain evidence="2 3">APC 4016</strain>
    </source>
</reference>
<evidence type="ECO:0008006" key="4">
    <source>
        <dbReference type="Google" id="ProtNLM"/>
    </source>
</evidence>
<keyword evidence="1" id="KW-0812">Transmembrane</keyword>
<dbReference type="EMBL" id="JASDCQ010000001">
    <property type="protein sequence ID" value="MDN3426808.1"/>
    <property type="molecule type" value="Genomic_DNA"/>
</dbReference>
<evidence type="ECO:0000313" key="3">
    <source>
        <dbReference type="Proteomes" id="UP001225873"/>
    </source>
</evidence>
<accession>A0ABT7ZIR4</accession>
<dbReference type="Proteomes" id="UP001225873">
    <property type="component" value="Unassembled WGS sequence"/>
</dbReference>
<evidence type="ECO:0000256" key="1">
    <source>
        <dbReference type="SAM" id="Phobius"/>
    </source>
</evidence>
<organism evidence="2 3">
    <name type="scientific">Planococcus notacanthi</name>
    <dbReference type="NCBI Taxonomy" id="3035188"/>
    <lineage>
        <taxon>Bacteria</taxon>
        <taxon>Bacillati</taxon>
        <taxon>Bacillota</taxon>
        <taxon>Bacilli</taxon>
        <taxon>Bacillales</taxon>
        <taxon>Caryophanaceae</taxon>
        <taxon>Planococcus</taxon>
    </lineage>
</organism>